<dbReference type="AlphaFoldDB" id="A0A0V0Q7Q3"/>
<keyword evidence="12" id="KW-1185">Reference proteome</keyword>
<dbReference type="PANTHER" id="PTHR11851">
    <property type="entry name" value="METALLOPROTEASE"/>
    <property type="match status" value="1"/>
</dbReference>
<keyword evidence="8" id="KW-0496">Mitochondrion</keyword>
<dbReference type="OMA" id="DSGLWGF"/>
<dbReference type="Gene3D" id="3.30.830.10">
    <property type="entry name" value="Metalloenzyme, LuxS/M16 peptidase-like"/>
    <property type="match status" value="2"/>
</dbReference>
<dbReference type="InterPro" id="IPR011765">
    <property type="entry name" value="Pept_M16_N"/>
</dbReference>
<feature type="domain" description="Peptidase M16 C-terminal" evidence="10">
    <location>
        <begin position="227"/>
        <end position="419"/>
    </location>
</feature>
<dbReference type="OrthoDB" id="285268at2759"/>
<dbReference type="PANTHER" id="PTHR11851:SF149">
    <property type="entry name" value="GH01077P"/>
    <property type="match status" value="1"/>
</dbReference>
<dbReference type="GO" id="GO:0046872">
    <property type="term" value="F:metal ion binding"/>
    <property type="evidence" value="ECO:0007669"/>
    <property type="project" value="UniProtKB-KW"/>
</dbReference>
<evidence type="ECO:0000313" key="11">
    <source>
        <dbReference type="EMBL" id="KRW98191.1"/>
    </source>
</evidence>
<evidence type="ECO:0000259" key="10">
    <source>
        <dbReference type="Pfam" id="PF05193"/>
    </source>
</evidence>
<evidence type="ECO:0000256" key="4">
    <source>
        <dbReference type="ARBA" id="ARBA00022723"/>
    </source>
</evidence>
<dbReference type="FunCoup" id="A0A0V0Q7Q3">
    <property type="interactions" value="333"/>
</dbReference>
<dbReference type="GO" id="GO:0005739">
    <property type="term" value="C:mitochondrion"/>
    <property type="evidence" value="ECO:0007669"/>
    <property type="project" value="UniProtKB-SubCell"/>
</dbReference>
<dbReference type="InterPro" id="IPR011249">
    <property type="entry name" value="Metalloenz_LuxS/M16"/>
</dbReference>
<feature type="domain" description="Peptidase M16 N-terminal" evidence="9">
    <location>
        <begin position="75"/>
        <end position="219"/>
    </location>
</feature>
<evidence type="ECO:0000256" key="5">
    <source>
        <dbReference type="ARBA" id="ARBA00022801"/>
    </source>
</evidence>
<accession>A0A0V0Q7Q3</accession>
<name>A0A0V0Q7Q3_PSEPJ</name>
<gene>
    <name evidence="11" type="ORF">PPERSA_03393</name>
</gene>
<dbReference type="EMBL" id="LDAU01000266">
    <property type="protein sequence ID" value="KRW98191.1"/>
    <property type="molecule type" value="Genomic_DNA"/>
</dbReference>
<comment type="subcellular location">
    <subcellularLocation>
        <location evidence="2">Mitochondrion</location>
    </subcellularLocation>
</comment>
<keyword evidence="3" id="KW-0645">Protease</keyword>
<dbReference type="Proteomes" id="UP000054937">
    <property type="component" value="Unassembled WGS sequence"/>
</dbReference>
<organism evidence="11 12">
    <name type="scientific">Pseudocohnilembus persalinus</name>
    <name type="common">Ciliate</name>
    <dbReference type="NCBI Taxonomy" id="266149"/>
    <lineage>
        <taxon>Eukaryota</taxon>
        <taxon>Sar</taxon>
        <taxon>Alveolata</taxon>
        <taxon>Ciliophora</taxon>
        <taxon>Intramacronucleata</taxon>
        <taxon>Oligohymenophorea</taxon>
        <taxon>Scuticociliatia</taxon>
        <taxon>Philasterida</taxon>
        <taxon>Pseudocohnilembidae</taxon>
        <taxon>Pseudocohnilembus</taxon>
    </lineage>
</organism>
<dbReference type="InParanoid" id="A0A0V0Q7Q3"/>
<comment type="caution">
    <text evidence="11">The sequence shown here is derived from an EMBL/GenBank/DDBJ whole genome shotgun (WGS) entry which is preliminary data.</text>
</comment>
<keyword evidence="5" id="KW-0378">Hydrolase</keyword>
<dbReference type="Pfam" id="PF05193">
    <property type="entry name" value="Peptidase_M16_C"/>
    <property type="match status" value="1"/>
</dbReference>
<evidence type="ECO:0000256" key="1">
    <source>
        <dbReference type="ARBA" id="ARBA00001947"/>
    </source>
</evidence>
<protein>
    <submittedName>
        <fullName evidence="11">Metalloenzyme, LuxS/M16 peptidase-like protein</fullName>
    </submittedName>
</protein>
<dbReference type="InterPro" id="IPR050361">
    <property type="entry name" value="MPP/UQCRC_Complex"/>
</dbReference>
<evidence type="ECO:0000259" key="9">
    <source>
        <dbReference type="Pfam" id="PF00675"/>
    </source>
</evidence>
<dbReference type="Pfam" id="PF00675">
    <property type="entry name" value="Peptidase_M16"/>
    <property type="match status" value="1"/>
</dbReference>
<dbReference type="InterPro" id="IPR007863">
    <property type="entry name" value="Peptidase_M16_C"/>
</dbReference>
<keyword evidence="6" id="KW-0862">Zinc</keyword>
<keyword evidence="4" id="KW-0479">Metal-binding</keyword>
<evidence type="ECO:0000256" key="2">
    <source>
        <dbReference type="ARBA" id="ARBA00004173"/>
    </source>
</evidence>
<dbReference type="SUPFAM" id="SSF63411">
    <property type="entry name" value="LuxS/MPP-like metallohydrolase"/>
    <property type="match status" value="2"/>
</dbReference>
<sequence length="515" mass="58569">MFKKVSKLLGLRQKAFFSTIQKASKQGNNVQGKQYLQFSKKNLTDFGDLPQGVIPEALNYDLPFELSQLQNGVRVASEIFKGSNLASITVSVDAGTRYETLETSGVSQFIAELNQNGTSSRSSEQVQQQIAAFGGRFDVQVGREQTVYTLSFESSQLNDAVEFLGDILFNSSYNKNQIEAVRDQIYRNCLENQKNQQEATLEAVHYTSYRDHFISQPTLGIRENIANITEEQIQQFHQTHYIGQNLTIVGAGDISHDALLQQVERSFGSVSQNSNNMIDIPNKEQPYFTPSTLFMRDDEMTNLNIGVAFEAPSANHPDYFAMQLFQRILGEYQADKYTGAHLNASDRQYNSMHTELGNLPDVTLHKSSYIPYSDTGLFINYLHGNEVFSTQMLYLSQFILSEYASYINQVEVTRGKNSLYNELLNETQDSAKLSQNIAQQIAQIGRRIPRSEFAKRISHFDTGLLQNTATRHFWDKELSVVAWGPTHHIQNFSHYSRPIRRSTLGWYGSQHYRII</sequence>
<dbReference type="GO" id="GO:0008237">
    <property type="term" value="F:metallopeptidase activity"/>
    <property type="evidence" value="ECO:0007669"/>
    <property type="project" value="UniProtKB-KW"/>
</dbReference>
<evidence type="ECO:0000256" key="6">
    <source>
        <dbReference type="ARBA" id="ARBA00022833"/>
    </source>
</evidence>
<keyword evidence="7" id="KW-0482">Metalloprotease</keyword>
<reference evidence="11 12" key="1">
    <citation type="journal article" date="2015" name="Sci. Rep.">
        <title>Genome of the facultative scuticociliatosis pathogen Pseudocohnilembus persalinus provides insight into its virulence through horizontal gene transfer.</title>
        <authorList>
            <person name="Xiong J."/>
            <person name="Wang G."/>
            <person name="Cheng J."/>
            <person name="Tian M."/>
            <person name="Pan X."/>
            <person name="Warren A."/>
            <person name="Jiang C."/>
            <person name="Yuan D."/>
            <person name="Miao W."/>
        </authorList>
    </citation>
    <scope>NUCLEOTIDE SEQUENCE [LARGE SCALE GENOMIC DNA]</scope>
    <source>
        <strain evidence="11">36N120E</strain>
    </source>
</reference>
<dbReference type="GO" id="GO:0006508">
    <property type="term" value="P:proteolysis"/>
    <property type="evidence" value="ECO:0007669"/>
    <property type="project" value="UniProtKB-KW"/>
</dbReference>
<evidence type="ECO:0000256" key="3">
    <source>
        <dbReference type="ARBA" id="ARBA00022670"/>
    </source>
</evidence>
<proteinExistence type="predicted"/>
<evidence type="ECO:0000256" key="7">
    <source>
        <dbReference type="ARBA" id="ARBA00023049"/>
    </source>
</evidence>
<evidence type="ECO:0000256" key="8">
    <source>
        <dbReference type="ARBA" id="ARBA00023128"/>
    </source>
</evidence>
<evidence type="ECO:0000313" key="12">
    <source>
        <dbReference type="Proteomes" id="UP000054937"/>
    </source>
</evidence>
<comment type="cofactor">
    <cofactor evidence="1">
        <name>Zn(2+)</name>
        <dbReference type="ChEBI" id="CHEBI:29105"/>
    </cofactor>
</comment>